<keyword evidence="5 10" id="KW-0808">Transferase</keyword>
<dbReference type="OrthoDB" id="8421503at2"/>
<keyword evidence="4 10" id="KW-0963">Cytoplasm</keyword>
<dbReference type="InterPro" id="IPR001001">
    <property type="entry name" value="DNA_polIII_beta"/>
</dbReference>
<evidence type="ECO:0000256" key="6">
    <source>
        <dbReference type="ARBA" id="ARBA00022695"/>
    </source>
</evidence>
<dbReference type="GO" id="GO:0006271">
    <property type="term" value="P:DNA strand elongation involved in DNA replication"/>
    <property type="evidence" value="ECO:0007669"/>
    <property type="project" value="TreeGrafter"/>
</dbReference>
<dbReference type="SMART" id="SM00480">
    <property type="entry name" value="POL3Bc"/>
    <property type="match status" value="1"/>
</dbReference>
<evidence type="ECO:0000256" key="3">
    <source>
        <dbReference type="ARBA" id="ARBA00021035"/>
    </source>
</evidence>
<sequence>MKFNCSKESLMGALNIAQKAVSSKTTLPILEGILFSVENNNLLLRSTDLEIGIEINIPATVEQEGKIVLSSTITGELIRKMSGSEVFFESDNHNQMKISCLLSNFTLKGLATDEFPAFPEIIEDHIFSLESSVLRELIRGTLFSVATNENIPVLTGVKIELEGNKINLIALDGYRLALRSGNIKENMEDDLSVIIPSKSLSEINKVLANYTGEVVVKFSKNQIFFEMDNTQFTSRLLEGDFINYKQIIPVEKTTQVRINRRLLLESSERAALLAREGKNNLIKMDFNQDQLILTSNADIGDVYEVIPIVNTGESLKIAFNSKFLIDALRVIDGEEFIMDMTTSVGPGVLLPVEGTDFVYLILPVRVAEED</sequence>
<evidence type="ECO:0000259" key="11">
    <source>
        <dbReference type="Pfam" id="PF00712"/>
    </source>
</evidence>
<name>A0A0L6U205_9FIRM</name>
<evidence type="ECO:0000259" key="13">
    <source>
        <dbReference type="Pfam" id="PF02768"/>
    </source>
</evidence>
<evidence type="ECO:0000313" key="15">
    <source>
        <dbReference type="Proteomes" id="UP000036873"/>
    </source>
</evidence>
<dbReference type="CDD" id="cd00140">
    <property type="entry name" value="beta_clamp"/>
    <property type="match status" value="1"/>
</dbReference>
<dbReference type="InterPro" id="IPR022637">
    <property type="entry name" value="DNA_polIII_beta_cen"/>
</dbReference>
<dbReference type="GO" id="GO:0009360">
    <property type="term" value="C:DNA polymerase III complex"/>
    <property type="evidence" value="ECO:0007669"/>
    <property type="project" value="InterPro"/>
</dbReference>
<dbReference type="InterPro" id="IPR046938">
    <property type="entry name" value="DNA_clamp_sf"/>
</dbReference>
<dbReference type="PANTHER" id="PTHR30478">
    <property type="entry name" value="DNA POLYMERASE III SUBUNIT BETA"/>
    <property type="match status" value="1"/>
</dbReference>
<dbReference type="GO" id="GO:0003887">
    <property type="term" value="F:DNA-directed DNA polymerase activity"/>
    <property type="evidence" value="ECO:0007669"/>
    <property type="project" value="UniProtKB-UniRule"/>
</dbReference>
<protein>
    <recommendedName>
        <fullName evidence="3 10">Beta sliding clamp</fullName>
    </recommendedName>
</protein>
<organism evidence="14 15">
    <name type="scientific">Acetobacterium bakii</name>
    <dbReference type="NCBI Taxonomy" id="52689"/>
    <lineage>
        <taxon>Bacteria</taxon>
        <taxon>Bacillati</taxon>
        <taxon>Bacillota</taxon>
        <taxon>Clostridia</taxon>
        <taxon>Eubacteriales</taxon>
        <taxon>Eubacteriaceae</taxon>
        <taxon>Acetobacterium</taxon>
    </lineage>
</organism>
<evidence type="ECO:0000256" key="4">
    <source>
        <dbReference type="ARBA" id="ARBA00022490"/>
    </source>
</evidence>
<evidence type="ECO:0000256" key="1">
    <source>
        <dbReference type="ARBA" id="ARBA00004496"/>
    </source>
</evidence>
<evidence type="ECO:0000256" key="5">
    <source>
        <dbReference type="ARBA" id="ARBA00022679"/>
    </source>
</evidence>
<dbReference type="Pfam" id="PF00712">
    <property type="entry name" value="DNA_pol3_beta"/>
    <property type="match status" value="1"/>
</dbReference>
<evidence type="ECO:0000256" key="2">
    <source>
        <dbReference type="ARBA" id="ARBA00010752"/>
    </source>
</evidence>
<dbReference type="PANTHER" id="PTHR30478:SF0">
    <property type="entry name" value="BETA SLIDING CLAMP"/>
    <property type="match status" value="1"/>
</dbReference>
<keyword evidence="7 10" id="KW-0235">DNA replication</keyword>
<reference evidence="15" key="1">
    <citation type="submission" date="2015-07" db="EMBL/GenBank/DDBJ databases">
        <title>Draft genome sequence of Acetobacterium bakii DSM 8293, a potential psychrophilic chemical producer through syngas fermentation.</title>
        <authorList>
            <person name="Song Y."/>
            <person name="Hwang S."/>
            <person name="Cho B.-K."/>
        </authorList>
    </citation>
    <scope>NUCLEOTIDE SEQUENCE [LARGE SCALE GENOMIC DNA]</scope>
    <source>
        <strain evidence="15">DSM 8239</strain>
    </source>
</reference>
<dbReference type="InterPro" id="IPR022634">
    <property type="entry name" value="DNA_polIII_beta_N"/>
</dbReference>
<keyword evidence="15" id="KW-1185">Reference proteome</keyword>
<dbReference type="Pfam" id="PF02767">
    <property type="entry name" value="DNA_pol3_beta_2"/>
    <property type="match status" value="1"/>
</dbReference>
<keyword evidence="9" id="KW-0238">DNA-binding</keyword>
<dbReference type="Proteomes" id="UP000036873">
    <property type="component" value="Unassembled WGS sequence"/>
</dbReference>
<dbReference type="GO" id="GO:0005737">
    <property type="term" value="C:cytoplasm"/>
    <property type="evidence" value="ECO:0007669"/>
    <property type="project" value="UniProtKB-SubCell"/>
</dbReference>
<evidence type="ECO:0000256" key="8">
    <source>
        <dbReference type="ARBA" id="ARBA00022932"/>
    </source>
</evidence>
<gene>
    <name evidence="14" type="ORF">AKG39_05200</name>
</gene>
<dbReference type="InterPro" id="IPR022635">
    <property type="entry name" value="DNA_polIII_beta_C"/>
</dbReference>
<dbReference type="AlphaFoldDB" id="A0A0L6U205"/>
<dbReference type="RefSeq" id="WP_050739309.1">
    <property type="nucleotide sequence ID" value="NZ_LGYO01000011.1"/>
</dbReference>
<evidence type="ECO:0000256" key="10">
    <source>
        <dbReference type="PIRNR" id="PIRNR000804"/>
    </source>
</evidence>
<comment type="caution">
    <text evidence="14">The sequence shown here is derived from an EMBL/GenBank/DDBJ whole genome shotgun (WGS) entry which is preliminary data.</text>
</comment>
<dbReference type="PATRIC" id="fig|52689.4.peg.120"/>
<comment type="function">
    <text evidence="10">Confers DNA tethering and processivity to DNA polymerases and other proteins. Acts as a clamp, forming a ring around DNA (a reaction catalyzed by the clamp-loading complex) which diffuses in an ATP-independent manner freely and bidirectionally along dsDNA. Initially characterized for its ability to contact the catalytic subunit of DNA polymerase III (Pol III), a complex, multichain enzyme responsible for most of the replicative synthesis in bacteria; Pol III exhibits 3'-5' exonuclease proofreading activity. The beta chain is required for initiation of replication as well as for processivity of DNA replication.</text>
</comment>
<dbReference type="NCBIfam" id="TIGR00663">
    <property type="entry name" value="dnan"/>
    <property type="match status" value="1"/>
</dbReference>
<proteinExistence type="inferred from homology"/>
<dbReference type="GO" id="GO:0003677">
    <property type="term" value="F:DNA binding"/>
    <property type="evidence" value="ECO:0007669"/>
    <property type="project" value="UniProtKB-UniRule"/>
</dbReference>
<feature type="domain" description="DNA polymerase III beta sliding clamp central" evidence="12">
    <location>
        <begin position="129"/>
        <end position="241"/>
    </location>
</feature>
<dbReference type="PIRSF" id="PIRSF000804">
    <property type="entry name" value="DNA_pol_III_b"/>
    <property type="match status" value="1"/>
</dbReference>
<evidence type="ECO:0000313" key="14">
    <source>
        <dbReference type="EMBL" id="KNZ42554.1"/>
    </source>
</evidence>
<evidence type="ECO:0000256" key="9">
    <source>
        <dbReference type="ARBA" id="ARBA00023125"/>
    </source>
</evidence>
<keyword evidence="6 10" id="KW-0548">Nucleotidyltransferase</keyword>
<dbReference type="GO" id="GO:0008408">
    <property type="term" value="F:3'-5' exonuclease activity"/>
    <property type="evidence" value="ECO:0007669"/>
    <property type="project" value="InterPro"/>
</dbReference>
<dbReference type="SUPFAM" id="SSF55979">
    <property type="entry name" value="DNA clamp"/>
    <property type="match status" value="3"/>
</dbReference>
<dbReference type="Gene3D" id="3.10.150.10">
    <property type="entry name" value="DNA Polymerase III, subunit A, domain 2"/>
    <property type="match status" value="1"/>
</dbReference>
<feature type="domain" description="DNA polymerase III beta sliding clamp N-terminal" evidence="11">
    <location>
        <begin position="1"/>
        <end position="118"/>
    </location>
</feature>
<feature type="domain" description="DNA polymerase III beta sliding clamp C-terminal" evidence="13">
    <location>
        <begin position="245"/>
        <end position="365"/>
    </location>
</feature>
<comment type="subunit">
    <text evidence="10">Forms a ring-shaped head-to-tail homodimer around DNA.</text>
</comment>
<accession>A0A0L6U205</accession>
<evidence type="ECO:0000259" key="12">
    <source>
        <dbReference type="Pfam" id="PF02767"/>
    </source>
</evidence>
<dbReference type="Pfam" id="PF02768">
    <property type="entry name" value="DNA_pol3_beta_3"/>
    <property type="match status" value="1"/>
</dbReference>
<dbReference type="STRING" id="52689.AKG39_05200"/>
<keyword evidence="8 10" id="KW-0239">DNA-directed DNA polymerase</keyword>
<dbReference type="Gene3D" id="3.70.10.10">
    <property type="match status" value="1"/>
</dbReference>
<comment type="similarity">
    <text evidence="2 10">Belongs to the beta sliding clamp family.</text>
</comment>
<comment type="subcellular location">
    <subcellularLocation>
        <location evidence="1 10">Cytoplasm</location>
    </subcellularLocation>
</comment>
<evidence type="ECO:0000256" key="7">
    <source>
        <dbReference type="ARBA" id="ARBA00022705"/>
    </source>
</evidence>
<dbReference type="EMBL" id="LGYO01000011">
    <property type="protein sequence ID" value="KNZ42554.1"/>
    <property type="molecule type" value="Genomic_DNA"/>
</dbReference>